<dbReference type="EMBL" id="JBAMMX010000014">
    <property type="protein sequence ID" value="KAK6928108.1"/>
    <property type="molecule type" value="Genomic_DNA"/>
</dbReference>
<protein>
    <submittedName>
        <fullName evidence="1">Uncharacterized protein</fullName>
    </submittedName>
</protein>
<accession>A0AAN8VI83</accession>
<proteinExistence type="predicted"/>
<dbReference type="PANTHER" id="PTHR48045">
    <property type="entry name" value="UDP-GLYCOSYLTRANSFERASE 72B1"/>
    <property type="match status" value="1"/>
</dbReference>
<sequence>VTNNASYKSRLRVSLHWCLESAENCFRDWLICNSSYDFEPAALSLAPKILPIGPRLASNPLGNPSGYFWPEDSTCLKWLDQQPPSSLIYVAFGSFTVFNSTQFQELALGLELSNGPILWVLSSVEKNAEHDVTDESPSNLPPCSTQPLPSVVLEQTTNSVKPPLPKDENSWNFPAGKFDQRLLERSIKMDGMGKSCLVRLRGSNFSSSAERSMPFRMFCAFTPHGRICRI</sequence>
<dbReference type="PANTHER" id="PTHR48045:SF21">
    <property type="entry name" value="UDP-GLYCOSYLTRANSFERASE 83A1"/>
    <property type="match status" value="1"/>
</dbReference>
<dbReference type="SUPFAM" id="SSF53756">
    <property type="entry name" value="UDP-Glycosyltransferase/glycogen phosphorylase"/>
    <property type="match status" value="1"/>
</dbReference>
<comment type="caution">
    <text evidence="1">The sequence shown here is derived from an EMBL/GenBank/DDBJ whole genome shotgun (WGS) entry which is preliminary data.</text>
</comment>
<dbReference type="Gene3D" id="3.40.50.2000">
    <property type="entry name" value="Glycogen Phosphorylase B"/>
    <property type="match status" value="1"/>
</dbReference>
<dbReference type="AlphaFoldDB" id="A0AAN8VI83"/>
<keyword evidence="2" id="KW-1185">Reference proteome</keyword>
<evidence type="ECO:0000313" key="2">
    <source>
        <dbReference type="Proteomes" id="UP001370490"/>
    </source>
</evidence>
<reference evidence="1 2" key="1">
    <citation type="submission" date="2023-12" db="EMBL/GenBank/DDBJ databases">
        <title>A high-quality genome assembly for Dillenia turbinata (Dilleniales).</title>
        <authorList>
            <person name="Chanderbali A."/>
        </authorList>
    </citation>
    <scope>NUCLEOTIDE SEQUENCE [LARGE SCALE GENOMIC DNA]</scope>
    <source>
        <strain evidence="1">LSX21</strain>
        <tissue evidence="1">Leaf</tissue>
    </source>
</reference>
<gene>
    <name evidence="1" type="ORF">RJ641_006699</name>
</gene>
<evidence type="ECO:0000313" key="1">
    <source>
        <dbReference type="EMBL" id="KAK6928108.1"/>
    </source>
</evidence>
<feature type="non-terminal residue" evidence="1">
    <location>
        <position position="1"/>
    </location>
</feature>
<dbReference type="Proteomes" id="UP001370490">
    <property type="component" value="Unassembled WGS sequence"/>
</dbReference>
<organism evidence="1 2">
    <name type="scientific">Dillenia turbinata</name>
    <dbReference type="NCBI Taxonomy" id="194707"/>
    <lineage>
        <taxon>Eukaryota</taxon>
        <taxon>Viridiplantae</taxon>
        <taxon>Streptophyta</taxon>
        <taxon>Embryophyta</taxon>
        <taxon>Tracheophyta</taxon>
        <taxon>Spermatophyta</taxon>
        <taxon>Magnoliopsida</taxon>
        <taxon>eudicotyledons</taxon>
        <taxon>Gunneridae</taxon>
        <taxon>Pentapetalae</taxon>
        <taxon>Dilleniales</taxon>
        <taxon>Dilleniaceae</taxon>
        <taxon>Dillenia</taxon>
    </lineage>
</organism>
<name>A0AAN8VI83_9MAGN</name>